<evidence type="ECO:0000313" key="4">
    <source>
        <dbReference type="Proteomes" id="UP000665026"/>
    </source>
</evidence>
<dbReference type="SMART" id="SM00564">
    <property type="entry name" value="PQQ"/>
    <property type="match status" value="4"/>
</dbReference>
<dbReference type="Gene3D" id="2.130.10.10">
    <property type="entry name" value="YVTN repeat-like/Quinoprotein amine dehydrogenase"/>
    <property type="match status" value="1"/>
</dbReference>
<dbReference type="InterPro" id="IPR011047">
    <property type="entry name" value="Quinoprotein_ADH-like_sf"/>
</dbReference>
<dbReference type="Proteomes" id="UP000665026">
    <property type="component" value="Chromosome"/>
</dbReference>
<dbReference type="EMBL" id="CP060010">
    <property type="protein sequence ID" value="QTN35344.1"/>
    <property type="molecule type" value="Genomic_DNA"/>
</dbReference>
<dbReference type="InterPro" id="IPR002372">
    <property type="entry name" value="PQQ_rpt_dom"/>
</dbReference>
<keyword evidence="1" id="KW-0732">Signal</keyword>
<accession>A0A975ENQ8</accession>
<evidence type="ECO:0000256" key="1">
    <source>
        <dbReference type="SAM" id="SignalP"/>
    </source>
</evidence>
<protein>
    <submittedName>
        <fullName evidence="3">PQQ-binding-like beta-propeller repeat protein</fullName>
    </submittedName>
</protein>
<proteinExistence type="predicted"/>
<dbReference type="InterPro" id="IPR018391">
    <property type="entry name" value="PQQ_b-propeller_rpt"/>
</dbReference>
<feature type="signal peptide" evidence="1">
    <location>
        <begin position="1"/>
        <end position="20"/>
    </location>
</feature>
<feature type="domain" description="Pyrrolo-quinoline quinone repeat" evidence="2">
    <location>
        <begin position="118"/>
        <end position="350"/>
    </location>
</feature>
<dbReference type="Pfam" id="PF13360">
    <property type="entry name" value="PQQ_2"/>
    <property type="match status" value="2"/>
</dbReference>
<reference evidence="3" key="1">
    <citation type="submission" date="2020-07" db="EMBL/GenBank/DDBJ databases">
        <title>Genome sequences of bacteria associated with the marine, planktonic diatom Thalassiosira profunda strain ECT2AJA-044.</title>
        <authorList>
            <person name="Gargas C.B."/>
            <person name="Roberts W.R."/>
            <person name="Alverson A.J."/>
        </authorList>
    </citation>
    <scope>NUCLEOTIDE SEQUENCE</scope>
    <source>
        <strain evidence="3">ECT2AJA-044</strain>
    </source>
</reference>
<dbReference type="AlphaFoldDB" id="A0A975ENQ8"/>
<evidence type="ECO:0000313" key="3">
    <source>
        <dbReference type="EMBL" id="QTN35344.1"/>
    </source>
</evidence>
<gene>
    <name evidence="3" type="ORF">HZ995_12760</name>
</gene>
<name>A0A975ENQ8_9RHOB</name>
<dbReference type="KEGG" id="cact:HZ995_12760"/>
<dbReference type="PROSITE" id="PS51257">
    <property type="entry name" value="PROKAR_LIPOPROTEIN"/>
    <property type="match status" value="1"/>
</dbReference>
<dbReference type="SUPFAM" id="SSF50998">
    <property type="entry name" value="Quinoprotein alcohol dehydrogenase-like"/>
    <property type="match status" value="1"/>
</dbReference>
<feature type="chain" id="PRO_5037754449" evidence="1">
    <location>
        <begin position="21"/>
        <end position="434"/>
    </location>
</feature>
<evidence type="ECO:0000259" key="2">
    <source>
        <dbReference type="Pfam" id="PF13360"/>
    </source>
</evidence>
<dbReference type="InterPro" id="IPR015943">
    <property type="entry name" value="WD40/YVTN_repeat-like_dom_sf"/>
</dbReference>
<feature type="domain" description="Pyrrolo-quinoline quinone repeat" evidence="2">
    <location>
        <begin position="374"/>
        <end position="433"/>
    </location>
</feature>
<dbReference type="PANTHER" id="PTHR34512">
    <property type="entry name" value="CELL SURFACE PROTEIN"/>
    <property type="match status" value="1"/>
</dbReference>
<dbReference type="PANTHER" id="PTHR34512:SF30">
    <property type="entry name" value="OUTER MEMBRANE PROTEIN ASSEMBLY FACTOR BAMB"/>
    <property type="match status" value="1"/>
</dbReference>
<dbReference type="RefSeq" id="WP_209356029.1">
    <property type="nucleotide sequence ID" value="NZ_CP060010.1"/>
</dbReference>
<organism evidence="3 4">
    <name type="scientific">Cognatishimia activa</name>
    <dbReference type="NCBI Taxonomy" id="1715691"/>
    <lineage>
        <taxon>Bacteria</taxon>
        <taxon>Pseudomonadati</taxon>
        <taxon>Pseudomonadota</taxon>
        <taxon>Alphaproteobacteria</taxon>
        <taxon>Rhodobacterales</taxon>
        <taxon>Paracoccaceae</taxon>
        <taxon>Cognatishimia</taxon>
    </lineage>
</organism>
<sequence>MKFGTLLLAAASTLVLTACAQREVLLTGERESIRGDEIALELPSESKAIRLPGVTRNTSWTHRHGTPRYRTSHPALGASPTLAWSADIGAGEGRRARISTDPVMADGRIFTVDAESNLVATSTSGARIWSRSLTPAGDDARDASGGGLAISDGVLYVTTGFGRLLAVNASDGAVQWEQRLGATGNGAPVVYGNLIYFVAGDDVAWAVNKSNGRIEWKLTSTPSVNNLQVPSAPALSDRFAVFAFGSGEVQTAFRRGGVRFWDAGIQGQRIGRALSTVGDITGDPVIVGSTVYVANHSGRIAALDLESGERKWTTAEGAIGPVWPVGGSLFFVNEQNQLVRLNASDGSHVWVKGLPDFVKARPRRQVARYAHYGPVLAGGRLYVASSDDTLRAFDPASGEMVYSTAIPGGAASSPIVVDGTLYVVSKKGQLLAFR</sequence>